<dbReference type="InterPro" id="IPR036188">
    <property type="entry name" value="FAD/NAD-bd_sf"/>
</dbReference>
<dbReference type="Gene3D" id="3.50.50.60">
    <property type="entry name" value="FAD/NAD(P)-binding domain"/>
    <property type="match status" value="1"/>
</dbReference>
<name>A0ABY4GCM9_9BACT</name>
<gene>
    <name evidence="5" type="ORF">MUN86_22855</name>
</gene>
<dbReference type="Pfam" id="PF21680">
    <property type="entry name" value="GIDA_C_1st"/>
    <property type="match status" value="1"/>
</dbReference>
<dbReference type="InterPro" id="IPR047001">
    <property type="entry name" value="MnmG_C_subdom"/>
</dbReference>
<evidence type="ECO:0000313" key="5">
    <source>
        <dbReference type="EMBL" id="UOQ68540.1"/>
    </source>
</evidence>
<dbReference type="PANTHER" id="PTHR11806">
    <property type="entry name" value="GLUCOSE INHIBITED DIVISION PROTEIN A"/>
    <property type="match status" value="1"/>
</dbReference>
<comment type="subunit">
    <text evidence="3">Homodimer. Heterotetramer of two MnmE and two MnmG subunits.</text>
</comment>
<accession>A0ABY4GCM9</accession>
<dbReference type="InterPro" id="IPR026904">
    <property type="entry name" value="MnmG_C"/>
</dbReference>
<evidence type="ECO:0000256" key="1">
    <source>
        <dbReference type="ARBA" id="ARBA00022694"/>
    </source>
</evidence>
<keyword evidence="2" id="KW-0520">NAD</keyword>
<dbReference type="InterPro" id="IPR049312">
    <property type="entry name" value="GIDA_C_N"/>
</dbReference>
<evidence type="ECO:0000313" key="6">
    <source>
        <dbReference type="Proteomes" id="UP000830401"/>
    </source>
</evidence>
<proteinExistence type="predicted"/>
<evidence type="ECO:0000256" key="3">
    <source>
        <dbReference type="ARBA" id="ARBA00025948"/>
    </source>
</evidence>
<dbReference type="Proteomes" id="UP000830401">
    <property type="component" value="Chromosome"/>
</dbReference>
<sequence length="238" mass="26470">MAGINAHNRVHGREPFILKRSEAYIGVLIDDLVNKGTDEPYRMFTSRAEHRILLRQDNADLRLTPLGYALGLASEERMELVRAKERQTTEVVDTLKSFAIEPAEINGLLTELGSATITEKTRAINLLRRPNIELATLTGVLPGLTLALAPYGPEALEQAVILVKYETYIEKENQQAIRAAELENFVIQGRLDYKAMPALSHEAREKLLRVQPETIGQAARISGVSPADISVLMVYLGR</sequence>
<dbReference type="Pfam" id="PF13932">
    <property type="entry name" value="SAM_GIDA_C"/>
    <property type="match status" value="1"/>
</dbReference>
<protein>
    <recommendedName>
        <fullName evidence="4">tRNA uridine 5-carboxymethylaminomethyl modification enzyme C-terminal subdomain domain-containing protein</fullName>
    </recommendedName>
</protein>
<evidence type="ECO:0000256" key="2">
    <source>
        <dbReference type="ARBA" id="ARBA00023027"/>
    </source>
</evidence>
<dbReference type="PANTHER" id="PTHR11806:SF0">
    <property type="entry name" value="PROTEIN MTO1 HOMOLOG, MITOCHONDRIAL"/>
    <property type="match status" value="1"/>
</dbReference>
<reference evidence="5" key="1">
    <citation type="submission" date="2022-04" db="EMBL/GenBank/DDBJ databases">
        <title>Hymenobacter sp. isolated from the air.</title>
        <authorList>
            <person name="Won M."/>
            <person name="Lee C.-M."/>
            <person name="Woen H.-Y."/>
            <person name="Kwon S.-W."/>
        </authorList>
    </citation>
    <scope>NUCLEOTIDE SEQUENCE</scope>
    <source>
        <strain evidence="5">5420S-77</strain>
    </source>
</reference>
<dbReference type="InterPro" id="IPR044920">
    <property type="entry name" value="MnmG_C_subdom_sf"/>
</dbReference>
<dbReference type="Gene3D" id="1.10.150.570">
    <property type="entry name" value="GidA associated domain, C-terminal subdomain"/>
    <property type="match status" value="1"/>
</dbReference>
<organism evidence="5 6">
    <name type="scientific">Hymenobacter volaticus</name>
    <dbReference type="NCBI Taxonomy" id="2932254"/>
    <lineage>
        <taxon>Bacteria</taxon>
        <taxon>Pseudomonadati</taxon>
        <taxon>Bacteroidota</taxon>
        <taxon>Cytophagia</taxon>
        <taxon>Cytophagales</taxon>
        <taxon>Hymenobacteraceae</taxon>
        <taxon>Hymenobacter</taxon>
    </lineage>
</organism>
<dbReference type="SMART" id="SM01228">
    <property type="entry name" value="GIDA_assoc_3"/>
    <property type="match status" value="1"/>
</dbReference>
<keyword evidence="6" id="KW-1185">Reference proteome</keyword>
<feature type="domain" description="tRNA uridine 5-carboxymethylaminomethyl modification enzyme C-terminal subdomain" evidence="4">
    <location>
        <begin position="163"/>
        <end position="234"/>
    </location>
</feature>
<dbReference type="EMBL" id="CP095061">
    <property type="protein sequence ID" value="UOQ68540.1"/>
    <property type="molecule type" value="Genomic_DNA"/>
</dbReference>
<evidence type="ECO:0000259" key="4">
    <source>
        <dbReference type="SMART" id="SM01228"/>
    </source>
</evidence>
<dbReference type="Gene3D" id="1.10.10.1800">
    <property type="entry name" value="tRNA uridine 5-carboxymethylaminomethyl modification enzyme MnmG/GidA"/>
    <property type="match status" value="1"/>
</dbReference>
<keyword evidence="1" id="KW-0819">tRNA processing</keyword>
<dbReference type="InterPro" id="IPR002218">
    <property type="entry name" value="MnmG-rel"/>
</dbReference>